<keyword evidence="1" id="KW-0812">Transmembrane</keyword>
<evidence type="ECO:0000313" key="2">
    <source>
        <dbReference type="EMBL" id="CAI9725043.1"/>
    </source>
</evidence>
<dbReference type="Proteomes" id="UP001162480">
    <property type="component" value="Chromosome 6"/>
</dbReference>
<protein>
    <submittedName>
        <fullName evidence="2">Uncharacterized protein</fullName>
    </submittedName>
</protein>
<evidence type="ECO:0000313" key="3">
    <source>
        <dbReference type="Proteomes" id="UP001162480"/>
    </source>
</evidence>
<reference evidence="2" key="1">
    <citation type="submission" date="2023-08" db="EMBL/GenBank/DDBJ databases">
        <authorList>
            <person name="Alioto T."/>
            <person name="Alioto T."/>
            <person name="Gomez Garrido J."/>
        </authorList>
    </citation>
    <scope>NUCLEOTIDE SEQUENCE</scope>
</reference>
<sequence>MRTLINKTNNQRLVVSCELIIQSQIQDRLPGFALEVEILEIPLYEFHYISWIFNSFTSLLLLWNINILRIQKLADKHFCKRGKFLYNPDDITEVAFEDRNNIDSGKGVTLFIPLLI</sequence>
<keyword evidence="1" id="KW-0472">Membrane</keyword>
<dbReference type="EMBL" id="OX597819">
    <property type="protein sequence ID" value="CAI9725043.1"/>
    <property type="molecule type" value="Genomic_DNA"/>
</dbReference>
<organism evidence="2 3">
    <name type="scientific">Octopus vulgaris</name>
    <name type="common">Common octopus</name>
    <dbReference type="NCBI Taxonomy" id="6645"/>
    <lineage>
        <taxon>Eukaryota</taxon>
        <taxon>Metazoa</taxon>
        <taxon>Spiralia</taxon>
        <taxon>Lophotrochozoa</taxon>
        <taxon>Mollusca</taxon>
        <taxon>Cephalopoda</taxon>
        <taxon>Coleoidea</taxon>
        <taxon>Octopodiformes</taxon>
        <taxon>Octopoda</taxon>
        <taxon>Incirrata</taxon>
        <taxon>Octopodidae</taxon>
        <taxon>Octopus</taxon>
    </lineage>
</organism>
<name>A0AA36AZ88_OCTVU</name>
<keyword evidence="3" id="KW-1185">Reference proteome</keyword>
<evidence type="ECO:0000256" key="1">
    <source>
        <dbReference type="SAM" id="Phobius"/>
    </source>
</evidence>
<accession>A0AA36AZ88</accession>
<gene>
    <name evidence="2" type="ORF">OCTVUL_1B017421</name>
</gene>
<feature type="transmembrane region" description="Helical" evidence="1">
    <location>
        <begin position="48"/>
        <end position="68"/>
    </location>
</feature>
<keyword evidence="1" id="KW-1133">Transmembrane helix</keyword>
<proteinExistence type="predicted"/>
<dbReference type="AlphaFoldDB" id="A0AA36AZ88"/>